<name>A0AAN6W7H8_9PEZI</name>
<feature type="compositionally biased region" description="Basic residues" evidence="1">
    <location>
        <begin position="145"/>
        <end position="155"/>
    </location>
</feature>
<keyword evidence="3" id="KW-1185">Reference proteome</keyword>
<feature type="region of interest" description="Disordered" evidence="1">
    <location>
        <begin position="141"/>
        <end position="173"/>
    </location>
</feature>
<accession>A0AAN6W7H8</accession>
<dbReference type="Proteomes" id="UP001302321">
    <property type="component" value="Unassembled WGS sequence"/>
</dbReference>
<feature type="compositionally biased region" description="Basic residues" evidence="1">
    <location>
        <begin position="163"/>
        <end position="173"/>
    </location>
</feature>
<feature type="region of interest" description="Disordered" evidence="1">
    <location>
        <begin position="40"/>
        <end position="121"/>
    </location>
</feature>
<feature type="compositionally biased region" description="Low complexity" evidence="1">
    <location>
        <begin position="73"/>
        <end position="88"/>
    </location>
</feature>
<gene>
    <name evidence="2" type="ORF">QBC36DRAFT_8271</name>
</gene>
<proteinExistence type="predicted"/>
<protein>
    <submittedName>
        <fullName evidence="2">Uncharacterized protein</fullName>
    </submittedName>
</protein>
<evidence type="ECO:0000256" key="1">
    <source>
        <dbReference type="SAM" id="MobiDB-lite"/>
    </source>
</evidence>
<sequence length="173" mass="18884">MSERKKREASLTPVLPTLSAKTAIFTCPISKSVSLTPVRVPGKATPYLDRSRSMSMPPSSSPLKNMVKQERLGVPSSSIPPSGVPSSPLKTKVKQGPSGVLFSQIPSSPVKGILKSHDTPQKEKTAKVLFAEDEFHQVSPSFKSLLKKKKKKKKDSKADKKNNKNKSKSKGRF</sequence>
<reference evidence="2" key="1">
    <citation type="journal article" date="2023" name="Mol. Phylogenet. Evol.">
        <title>Genome-scale phylogeny and comparative genomics of the fungal order Sordariales.</title>
        <authorList>
            <person name="Hensen N."/>
            <person name="Bonometti L."/>
            <person name="Westerberg I."/>
            <person name="Brannstrom I.O."/>
            <person name="Guillou S."/>
            <person name="Cros-Aarteil S."/>
            <person name="Calhoun S."/>
            <person name="Haridas S."/>
            <person name="Kuo A."/>
            <person name="Mondo S."/>
            <person name="Pangilinan J."/>
            <person name="Riley R."/>
            <person name="LaButti K."/>
            <person name="Andreopoulos B."/>
            <person name="Lipzen A."/>
            <person name="Chen C."/>
            <person name="Yan M."/>
            <person name="Daum C."/>
            <person name="Ng V."/>
            <person name="Clum A."/>
            <person name="Steindorff A."/>
            <person name="Ohm R.A."/>
            <person name="Martin F."/>
            <person name="Silar P."/>
            <person name="Natvig D.O."/>
            <person name="Lalanne C."/>
            <person name="Gautier V."/>
            <person name="Ament-Velasquez S.L."/>
            <person name="Kruys A."/>
            <person name="Hutchinson M.I."/>
            <person name="Powell A.J."/>
            <person name="Barry K."/>
            <person name="Miller A.N."/>
            <person name="Grigoriev I.V."/>
            <person name="Debuchy R."/>
            <person name="Gladieux P."/>
            <person name="Hiltunen Thoren M."/>
            <person name="Johannesson H."/>
        </authorList>
    </citation>
    <scope>NUCLEOTIDE SEQUENCE</scope>
    <source>
        <strain evidence="2">CBS 892.96</strain>
    </source>
</reference>
<reference evidence="2" key="2">
    <citation type="submission" date="2023-05" db="EMBL/GenBank/DDBJ databases">
        <authorList>
            <consortium name="Lawrence Berkeley National Laboratory"/>
            <person name="Steindorff A."/>
            <person name="Hensen N."/>
            <person name="Bonometti L."/>
            <person name="Westerberg I."/>
            <person name="Brannstrom I.O."/>
            <person name="Guillou S."/>
            <person name="Cros-Aarteil S."/>
            <person name="Calhoun S."/>
            <person name="Haridas S."/>
            <person name="Kuo A."/>
            <person name="Mondo S."/>
            <person name="Pangilinan J."/>
            <person name="Riley R."/>
            <person name="Labutti K."/>
            <person name="Andreopoulos B."/>
            <person name="Lipzen A."/>
            <person name="Chen C."/>
            <person name="Yanf M."/>
            <person name="Daum C."/>
            <person name="Ng V."/>
            <person name="Clum A."/>
            <person name="Ohm R."/>
            <person name="Martin F."/>
            <person name="Silar P."/>
            <person name="Natvig D."/>
            <person name="Lalanne C."/>
            <person name="Gautier V."/>
            <person name="Ament-Velasquez S.L."/>
            <person name="Kruys A."/>
            <person name="Hutchinson M.I."/>
            <person name="Powell A.J."/>
            <person name="Barry K."/>
            <person name="Miller A.N."/>
            <person name="Grigoriev I.V."/>
            <person name="Debuchy R."/>
            <person name="Gladieux P."/>
            <person name="Thoren M.H."/>
            <person name="Johannesson H."/>
        </authorList>
    </citation>
    <scope>NUCLEOTIDE SEQUENCE</scope>
    <source>
        <strain evidence="2">CBS 892.96</strain>
    </source>
</reference>
<organism evidence="2 3">
    <name type="scientific">Triangularia setosa</name>
    <dbReference type="NCBI Taxonomy" id="2587417"/>
    <lineage>
        <taxon>Eukaryota</taxon>
        <taxon>Fungi</taxon>
        <taxon>Dikarya</taxon>
        <taxon>Ascomycota</taxon>
        <taxon>Pezizomycotina</taxon>
        <taxon>Sordariomycetes</taxon>
        <taxon>Sordariomycetidae</taxon>
        <taxon>Sordariales</taxon>
        <taxon>Podosporaceae</taxon>
        <taxon>Triangularia</taxon>
    </lineage>
</organism>
<dbReference type="EMBL" id="MU866195">
    <property type="protein sequence ID" value="KAK4176480.1"/>
    <property type="molecule type" value="Genomic_DNA"/>
</dbReference>
<comment type="caution">
    <text evidence="2">The sequence shown here is derived from an EMBL/GenBank/DDBJ whole genome shotgun (WGS) entry which is preliminary data.</text>
</comment>
<evidence type="ECO:0000313" key="3">
    <source>
        <dbReference type="Proteomes" id="UP001302321"/>
    </source>
</evidence>
<dbReference type="AlphaFoldDB" id="A0AAN6W7H8"/>
<feature type="compositionally biased region" description="Low complexity" evidence="1">
    <location>
        <begin position="53"/>
        <end position="62"/>
    </location>
</feature>
<evidence type="ECO:0000313" key="2">
    <source>
        <dbReference type="EMBL" id="KAK4176480.1"/>
    </source>
</evidence>